<gene>
    <name evidence="3" type="ORF">EUX98_g5860</name>
</gene>
<feature type="region of interest" description="Disordered" evidence="2">
    <location>
        <begin position="425"/>
        <end position="552"/>
    </location>
</feature>
<feature type="region of interest" description="Disordered" evidence="2">
    <location>
        <begin position="32"/>
        <end position="69"/>
    </location>
</feature>
<sequence length="578" mass="65423">MCHQKFELVVDDLAFIGHPVCADSDGTWRFKPERANMAPRGRGSKKGQSPEEEEKSLTPEKSGETKQPQQEKSWLQTFHCVFVLDLPDPSSSQSGNISRYFDIIYEQMAFAITAVLYQEQILHNFVENECDLLGTMENDHIEKAKPFSDFMSQALKASSVASAMKTVYEAIKENSIARLSISDFPLELQLPPYLDTLLHNDDMSALDPPEEDDFEFGGGQAWGPEMSFGWRLPSLTPWKALLRLDDSGEQGYELYMKLRGPQLASQDREIAEQLFKFLDLASITLSLADMSSLLDWDLESQVYPTVRWLVHHRRAKVVDVVHPGLRTVFSVPPTLPAPVATLAAEFAKIFTHAALPPFPKLLSLITTATYEQTANHFYASVVRSKELIPLYQDVVIWMLKRDLLETLHLRIRVVATPDLKEFVRSKRSVRKSRTASATREEEKGGQPIHRTDKVKEHSPSTVGGTESSPVEYWVSMSPKSARRQTRQLSISPRKLERSVSYSRKSEKDSGSGREKTDEDGDEDEDDVTSDGDGQSSVDWDDPRASIINDPGRATPIQRQWLAAMSEGKHEYIRRRFEQ</sequence>
<comment type="similarity">
    <text evidence="1">Belongs to the NPR3 family.</text>
</comment>
<dbReference type="Proteomes" id="UP000308730">
    <property type="component" value="Unassembled WGS sequence"/>
</dbReference>
<dbReference type="OrthoDB" id="18648at2759"/>
<feature type="compositionally biased region" description="Basic and acidic residues" evidence="2">
    <location>
        <begin position="438"/>
        <end position="458"/>
    </location>
</feature>
<keyword evidence="1" id="KW-0732">Signal</keyword>
<feature type="compositionally biased region" description="Basic and acidic residues" evidence="2">
    <location>
        <begin position="55"/>
        <end position="64"/>
    </location>
</feature>
<feature type="compositionally biased region" description="Polar residues" evidence="2">
    <location>
        <begin position="459"/>
        <end position="468"/>
    </location>
</feature>
<protein>
    <recommendedName>
        <fullName evidence="1">Nitrogen permease regulator 3</fullName>
    </recommendedName>
    <alternativeName>
        <fullName evidence="1">Required for meiotic nuclear division protein 11</fullName>
    </alternativeName>
</protein>
<comment type="function">
    <text evidence="1">Mediates inactivation of the TORC1 complex in response to amino acid starvation. Required for meiotic nuclear division.</text>
</comment>
<dbReference type="GO" id="GO:0034198">
    <property type="term" value="P:cellular response to amino acid starvation"/>
    <property type="evidence" value="ECO:0007669"/>
    <property type="project" value="TreeGrafter"/>
</dbReference>
<reference evidence="3 4" key="1">
    <citation type="submission" date="2019-02" db="EMBL/GenBank/DDBJ databases">
        <title>Genome sequencing of the rare red list fungi Antrodiella citrinella (Flaviporus citrinellus).</title>
        <authorList>
            <person name="Buettner E."/>
            <person name="Kellner H."/>
        </authorList>
    </citation>
    <scope>NUCLEOTIDE SEQUENCE [LARGE SCALE GENOMIC DNA]</scope>
    <source>
        <strain evidence="3 4">DSM 108506</strain>
    </source>
</reference>
<comment type="caution">
    <text evidence="3">The sequence shown here is derived from an EMBL/GenBank/DDBJ whole genome shotgun (WGS) entry which is preliminary data.</text>
</comment>
<dbReference type="GO" id="GO:0051321">
    <property type="term" value="P:meiotic cell cycle"/>
    <property type="evidence" value="ECO:0007669"/>
    <property type="project" value="UniProtKB-UniRule"/>
</dbReference>
<proteinExistence type="inferred from homology"/>
<evidence type="ECO:0000313" key="4">
    <source>
        <dbReference type="Proteomes" id="UP000308730"/>
    </source>
</evidence>
<feature type="compositionally biased region" description="Basic and acidic residues" evidence="2">
    <location>
        <begin position="493"/>
        <end position="516"/>
    </location>
</feature>
<accession>A0A4S4MRF2</accession>
<dbReference type="Pfam" id="PF03666">
    <property type="entry name" value="NPR3"/>
    <property type="match status" value="1"/>
</dbReference>
<dbReference type="EMBL" id="SGPM01000186">
    <property type="protein sequence ID" value="THH28335.1"/>
    <property type="molecule type" value="Genomic_DNA"/>
</dbReference>
<dbReference type="GO" id="GO:0005774">
    <property type="term" value="C:vacuolar membrane"/>
    <property type="evidence" value="ECO:0007669"/>
    <property type="project" value="UniProtKB-SubCell"/>
</dbReference>
<dbReference type="GO" id="GO:0010508">
    <property type="term" value="P:positive regulation of autophagy"/>
    <property type="evidence" value="ECO:0007669"/>
    <property type="project" value="TreeGrafter"/>
</dbReference>
<name>A0A4S4MRF2_9APHY</name>
<keyword evidence="4" id="KW-1185">Reference proteome</keyword>
<dbReference type="AlphaFoldDB" id="A0A4S4MRF2"/>
<dbReference type="GO" id="GO:1990130">
    <property type="term" value="C:GATOR1 complex"/>
    <property type="evidence" value="ECO:0007669"/>
    <property type="project" value="TreeGrafter"/>
</dbReference>
<dbReference type="PANTHER" id="PTHR13153:SF5">
    <property type="entry name" value="GATOR COMPLEX PROTEIN NPRL3"/>
    <property type="match status" value="1"/>
</dbReference>
<dbReference type="GO" id="GO:1904262">
    <property type="term" value="P:negative regulation of TORC1 signaling"/>
    <property type="evidence" value="ECO:0007669"/>
    <property type="project" value="TreeGrafter"/>
</dbReference>
<keyword evidence="1" id="KW-0469">Meiosis</keyword>
<evidence type="ECO:0000256" key="1">
    <source>
        <dbReference type="RuleBase" id="RU368069"/>
    </source>
</evidence>
<dbReference type="PANTHER" id="PTHR13153">
    <property type="entry name" value="CGTHBA PROTEIN -14 GENE PROTEIN"/>
    <property type="match status" value="1"/>
</dbReference>
<dbReference type="GO" id="GO:0038202">
    <property type="term" value="P:TORC1 signaling"/>
    <property type="evidence" value="ECO:0007669"/>
    <property type="project" value="TreeGrafter"/>
</dbReference>
<feature type="compositionally biased region" description="Acidic residues" evidence="2">
    <location>
        <begin position="517"/>
        <end position="529"/>
    </location>
</feature>
<evidence type="ECO:0000256" key="2">
    <source>
        <dbReference type="SAM" id="MobiDB-lite"/>
    </source>
</evidence>
<dbReference type="InterPro" id="IPR005365">
    <property type="entry name" value="Npr3"/>
</dbReference>
<comment type="subcellular location">
    <subcellularLocation>
        <location evidence="1">Vacuole membrane</location>
        <topology evidence="1">Peripheral membrane protein</topology>
    </subcellularLocation>
</comment>
<organism evidence="3 4">
    <name type="scientific">Antrodiella citrinella</name>
    <dbReference type="NCBI Taxonomy" id="2447956"/>
    <lineage>
        <taxon>Eukaryota</taxon>
        <taxon>Fungi</taxon>
        <taxon>Dikarya</taxon>
        <taxon>Basidiomycota</taxon>
        <taxon>Agaricomycotina</taxon>
        <taxon>Agaricomycetes</taxon>
        <taxon>Polyporales</taxon>
        <taxon>Steccherinaceae</taxon>
        <taxon>Antrodiella</taxon>
    </lineage>
</organism>
<evidence type="ECO:0000313" key="3">
    <source>
        <dbReference type="EMBL" id="THH28335.1"/>
    </source>
</evidence>